<protein>
    <submittedName>
        <fullName evidence="3">Uncharacterized protein</fullName>
    </submittedName>
</protein>
<keyword evidence="2" id="KW-0812">Transmembrane</keyword>
<keyword evidence="4" id="KW-1185">Reference proteome</keyword>
<feature type="transmembrane region" description="Helical" evidence="2">
    <location>
        <begin position="132"/>
        <end position="150"/>
    </location>
</feature>
<dbReference type="Proteomes" id="UP001301958">
    <property type="component" value="Unassembled WGS sequence"/>
</dbReference>
<keyword evidence="2" id="KW-0472">Membrane</keyword>
<feature type="region of interest" description="Disordered" evidence="1">
    <location>
        <begin position="352"/>
        <end position="373"/>
    </location>
</feature>
<evidence type="ECO:0000256" key="1">
    <source>
        <dbReference type="SAM" id="MobiDB-lite"/>
    </source>
</evidence>
<proteinExistence type="predicted"/>
<organism evidence="3 4">
    <name type="scientific">Podospora fimiseda</name>
    <dbReference type="NCBI Taxonomy" id="252190"/>
    <lineage>
        <taxon>Eukaryota</taxon>
        <taxon>Fungi</taxon>
        <taxon>Dikarya</taxon>
        <taxon>Ascomycota</taxon>
        <taxon>Pezizomycotina</taxon>
        <taxon>Sordariomycetes</taxon>
        <taxon>Sordariomycetidae</taxon>
        <taxon>Sordariales</taxon>
        <taxon>Podosporaceae</taxon>
        <taxon>Podospora</taxon>
    </lineage>
</organism>
<dbReference type="EMBL" id="MU865335">
    <property type="protein sequence ID" value="KAK4227176.1"/>
    <property type="molecule type" value="Genomic_DNA"/>
</dbReference>
<feature type="transmembrane region" description="Helical" evidence="2">
    <location>
        <begin position="211"/>
        <end position="235"/>
    </location>
</feature>
<feature type="transmembrane region" description="Helical" evidence="2">
    <location>
        <begin position="12"/>
        <end position="37"/>
    </location>
</feature>
<feature type="transmembrane region" description="Helical" evidence="2">
    <location>
        <begin position="49"/>
        <end position="67"/>
    </location>
</feature>
<dbReference type="AlphaFoldDB" id="A0AAN7GUC4"/>
<evidence type="ECO:0000313" key="4">
    <source>
        <dbReference type="Proteomes" id="UP001301958"/>
    </source>
</evidence>
<feature type="transmembrane region" description="Helical" evidence="2">
    <location>
        <begin position="95"/>
        <end position="120"/>
    </location>
</feature>
<feature type="transmembrane region" description="Helical" evidence="2">
    <location>
        <begin position="175"/>
        <end position="199"/>
    </location>
</feature>
<gene>
    <name evidence="3" type="ORF">QBC38DRAFT_478521</name>
</gene>
<keyword evidence="2" id="KW-1133">Transmembrane helix</keyword>
<comment type="caution">
    <text evidence="3">The sequence shown here is derived from an EMBL/GenBank/DDBJ whole genome shotgun (WGS) entry which is preliminary data.</text>
</comment>
<name>A0AAN7GUC4_9PEZI</name>
<reference evidence="3" key="2">
    <citation type="submission" date="2023-05" db="EMBL/GenBank/DDBJ databases">
        <authorList>
            <consortium name="Lawrence Berkeley National Laboratory"/>
            <person name="Steindorff A."/>
            <person name="Hensen N."/>
            <person name="Bonometti L."/>
            <person name="Westerberg I."/>
            <person name="Brannstrom I.O."/>
            <person name="Guillou S."/>
            <person name="Cros-Aarteil S."/>
            <person name="Calhoun S."/>
            <person name="Haridas S."/>
            <person name="Kuo A."/>
            <person name="Mondo S."/>
            <person name="Pangilinan J."/>
            <person name="Riley R."/>
            <person name="Labutti K."/>
            <person name="Andreopoulos B."/>
            <person name="Lipzen A."/>
            <person name="Chen C."/>
            <person name="Yanf M."/>
            <person name="Daum C."/>
            <person name="Ng V."/>
            <person name="Clum A."/>
            <person name="Ohm R."/>
            <person name="Martin F."/>
            <person name="Silar P."/>
            <person name="Natvig D."/>
            <person name="Lalanne C."/>
            <person name="Gautier V."/>
            <person name="Ament-Velasquez S.L."/>
            <person name="Kruys A."/>
            <person name="Hutchinson M.I."/>
            <person name="Powell A.J."/>
            <person name="Barry K."/>
            <person name="Miller A.N."/>
            <person name="Grigoriev I.V."/>
            <person name="Debuchy R."/>
            <person name="Gladieux P."/>
            <person name="Thoren M.H."/>
            <person name="Johannesson H."/>
        </authorList>
    </citation>
    <scope>NUCLEOTIDE SEQUENCE</scope>
    <source>
        <strain evidence="3">CBS 990.96</strain>
    </source>
</reference>
<evidence type="ECO:0000256" key="2">
    <source>
        <dbReference type="SAM" id="Phobius"/>
    </source>
</evidence>
<accession>A0AAN7GUC4</accession>
<reference evidence="3" key="1">
    <citation type="journal article" date="2023" name="Mol. Phylogenet. Evol.">
        <title>Genome-scale phylogeny and comparative genomics of the fungal order Sordariales.</title>
        <authorList>
            <person name="Hensen N."/>
            <person name="Bonometti L."/>
            <person name="Westerberg I."/>
            <person name="Brannstrom I.O."/>
            <person name="Guillou S."/>
            <person name="Cros-Aarteil S."/>
            <person name="Calhoun S."/>
            <person name="Haridas S."/>
            <person name="Kuo A."/>
            <person name="Mondo S."/>
            <person name="Pangilinan J."/>
            <person name="Riley R."/>
            <person name="LaButti K."/>
            <person name="Andreopoulos B."/>
            <person name="Lipzen A."/>
            <person name="Chen C."/>
            <person name="Yan M."/>
            <person name="Daum C."/>
            <person name="Ng V."/>
            <person name="Clum A."/>
            <person name="Steindorff A."/>
            <person name="Ohm R.A."/>
            <person name="Martin F."/>
            <person name="Silar P."/>
            <person name="Natvig D.O."/>
            <person name="Lalanne C."/>
            <person name="Gautier V."/>
            <person name="Ament-Velasquez S.L."/>
            <person name="Kruys A."/>
            <person name="Hutchinson M.I."/>
            <person name="Powell A.J."/>
            <person name="Barry K."/>
            <person name="Miller A.N."/>
            <person name="Grigoriev I.V."/>
            <person name="Debuchy R."/>
            <person name="Gladieux P."/>
            <person name="Hiltunen Thoren M."/>
            <person name="Johannesson H."/>
        </authorList>
    </citation>
    <scope>NUCLEOTIDE SEQUENCE</scope>
    <source>
        <strain evidence="3">CBS 990.96</strain>
    </source>
</reference>
<sequence>MASLVGTTGYIVGASFIGVTLIPVVVTWVFSLMKVVIAPNSKQIKIARLLVQCALPVFALAIILGIANRGLLASGATVGDGALKRTRLNLEMTSIFLFFSASLLTAMAAYLATYAVLYLALSRWKWWPLIQLDSSIGGGLVGVMIIAWYAKNMSDLSKTSTSYLRRNSYSYSLDWLSLIIECILLIVALGLGGVAIYAVGRLKKPDRAHLIIGKIPVALLAASFLWFLRCIYCVAVGIKGLTDGWTIGERAALNVVFPIFELWTMVAVLALVVYIARHRIWSDPTAIPNIKEPRAYQMPVVAAQAPVIQYVYVQQPPPQPYVVAQQPPQMFQPAPVYQQGQPPVIYQTQPYSQQPIPQQPVQQQPIPVQPSTQ</sequence>
<feature type="transmembrane region" description="Helical" evidence="2">
    <location>
        <begin position="255"/>
        <end position="276"/>
    </location>
</feature>
<evidence type="ECO:0000313" key="3">
    <source>
        <dbReference type="EMBL" id="KAK4227176.1"/>
    </source>
</evidence>